<organism evidence="11 12">
    <name type="scientific">Marinomonas colpomeniae</name>
    <dbReference type="NCBI Taxonomy" id="2774408"/>
    <lineage>
        <taxon>Bacteria</taxon>
        <taxon>Pseudomonadati</taxon>
        <taxon>Pseudomonadota</taxon>
        <taxon>Gammaproteobacteria</taxon>
        <taxon>Oceanospirillales</taxon>
        <taxon>Oceanospirillaceae</taxon>
        <taxon>Marinomonas</taxon>
    </lineage>
</organism>
<protein>
    <recommendedName>
        <fullName evidence="8">Transcriptional repressor NrdR</fullName>
    </recommendedName>
</protein>
<keyword evidence="1 8" id="KW-0678">Repressor</keyword>
<feature type="region of interest" description="Disordered" evidence="9">
    <location>
        <begin position="150"/>
        <end position="173"/>
    </location>
</feature>
<proteinExistence type="inferred from homology"/>
<evidence type="ECO:0000256" key="9">
    <source>
        <dbReference type="SAM" id="MobiDB-lite"/>
    </source>
</evidence>
<gene>
    <name evidence="8 11" type="primary">nrdR</name>
    <name evidence="11" type="ORF">IF202_15450</name>
</gene>
<dbReference type="NCBIfam" id="TIGR00244">
    <property type="entry name" value="transcriptional regulator NrdR"/>
    <property type="match status" value="1"/>
</dbReference>
<dbReference type="PANTHER" id="PTHR30455:SF2">
    <property type="entry name" value="TRANSCRIPTIONAL REPRESSOR NRDR"/>
    <property type="match status" value="1"/>
</dbReference>
<comment type="function">
    <text evidence="8">Negatively regulates transcription of bacterial ribonucleotide reductase nrd genes and operons by binding to NrdR-boxes.</text>
</comment>
<keyword evidence="3 8" id="KW-0863">Zinc-finger</keyword>
<evidence type="ECO:0000259" key="10">
    <source>
        <dbReference type="PROSITE" id="PS51161"/>
    </source>
</evidence>
<accession>A0ABR8P3J2</accession>
<comment type="caution">
    <text evidence="11">The sequence shown here is derived from an EMBL/GenBank/DDBJ whole genome shotgun (WGS) entry which is preliminary data.</text>
</comment>
<dbReference type="Pfam" id="PF03477">
    <property type="entry name" value="ATP-cone"/>
    <property type="match status" value="1"/>
</dbReference>
<evidence type="ECO:0000256" key="4">
    <source>
        <dbReference type="ARBA" id="ARBA00022840"/>
    </source>
</evidence>
<keyword evidence="2 8" id="KW-0547">Nucleotide-binding</keyword>
<evidence type="ECO:0000313" key="11">
    <source>
        <dbReference type="EMBL" id="MBD5772435.1"/>
    </source>
</evidence>
<sequence length="173" mass="19959">MRCPFCGTLDTKVVDSRLVSEAAQVRRRRTCIECHERFTTFEVAELQMPKLIKNDGSRVPFDEEKLRNGIIKSLEKRPVSIESVETAITRIKEKMQATGERELPSRWTGEAVMEELQRLDHVAYVRFASVYRSFKDISEFREAIDHLESHSVSESELLANDPNDKAANKEDKE</sequence>
<evidence type="ECO:0000256" key="7">
    <source>
        <dbReference type="ARBA" id="ARBA00023163"/>
    </source>
</evidence>
<comment type="cofactor">
    <cofactor evidence="8">
        <name>Zn(2+)</name>
        <dbReference type="ChEBI" id="CHEBI:29105"/>
    </cofactor>
    <text evidence="8">Binds 1 zinc ion.</text>
</comment>
<evidence type="ECO:0000256" key="5">
    <source>
        <dbReference type="ARBA" id="ARBA00023015"/>
    </source>
</evidence>
<evidence type="ECO:0000256" key="1">
    <source>
        <dbReference type="ARBA" id="ARBA00022491"/>
    </source>
</evidence>
<dbReference type="InterPro" id="IPR005144">
    <property type="entry name" value="ATP-cone_dom"/>
</dbReference>
<dbReference type="EMBL" id="JACYFC010000006">
    <property type="protein sequence ID" value="MBD5772435.1"/>
    <property type="molecule type" value="Genomic_DNA"/>
</dbReference>
<feature type="domain" description="ATP-cone" evidence="10">
    <location>
        <begin position="49"/>
        <end position="139"/>
    </location>
</feature>
<reference evidence="11 12" key="1">
    <citation type="submission" date="2020-09" db="EMBL/GenBank/DDBJ databases">
        <title>Marinomonas sp. nov., isolated from the cysticercosis algae of Qingdao, China.</title>
        <authorList>
            <person name="Sun X."/>
        </authorList>
    </citation>
    <scope>NUCLEOTIDE SEQUENCE [LARGE SCALE GENOMIC DNA]</scope>
    <source>
        <strain evidence="11 12">SM2066</strain>
    </source>
</reference>
<feature type="zinc finger region" evidence="8">
    <location>
        <begin position="3"/>
        <end position="34"/>
    </location>
</feature>
<keyword evidence="12" id="KW-1185">Reference proteome</keyword>
<feature type="compositionally biased region" description="Basic and acidic residues" evidence="9">
    <location>
        <begin position="162"/>
        <end position="173"/>
    </location>
</feature>
<keyword evidence="5 8" id="KW-0805">Transcription regulation</keyword>
<comment type="similarity">
    <text evidence="8">Belongs to the NrdR family.</text>
</comment>
<keyword evidence="7 8" id="KW-0804">Transcription</keyword>
<evidence type="ECO:0000256" key="2">
    <source>
        <dbReference type="ARBA" id="ARBA00022741"/>
    </source>
</evidence>
<dbReference type="InterPro" id="IPR003796">
    <property type="entry name" value="RNR_NrdR-like"/>
</dbReference>
<evidence type="ECO:0000313" key="12">
    <source>
        <dbReference type="Proteomes" id="UP000604161"/>
    </source>
</evidence>
<keyword evidence="8" id="KW-0479">Metal-binding</keyword>
<keyword evidence="6 8" id="KW-0238">DNA-binding</keyword>
<keyword evidence="4 8" id="KW-0067">ATP-binding</keyword>
<evidence type="ECO:0000256" key="8">
    <source>
        <dbReference type="HAMAP-Rule" id="MF_00440"/>
    </source>
</evidence>
<evidence type="ECO:0000256" key="6">
    <source>
        <dbReference type="ARBA" id="ARBA00023125"/>
    </source>
</evidence>
<keyword evidence="8" id="KW-0862">Zinc</keyword>
<dbReference type="PROSITE" id="PS51161">
    <property type="entry name" value="ATP_CONE"/>
    <property type="match status" value="1"/>
</dbReference>
<dbReference type="PANTHER" id="PTHR30455">
    <property type="entry name" value="TRANSCRIPTIONAL REPRESSOR NRDR"/>
    <property type="match status" value="1"/>
</dbReference>
<dbReference type="Pfam" id="PF22811">
    <property type="entry name" value="Zn_ribbon_NrdR"/>
    <property type="match status" value="1"/>
</dbReference>
<dbReference type="HAMAP" id="MF_00440">
    <property type="entry name" value="NrdR"/>
    <property type="match status" value="1"/>
</dbReference>
<dbReference type="Proteomes" id="UP000604161">
    <property type="component" value="Unassembled WGS sequence"/>
</dbReference>
<dbReference type="InterPro" id="IPR055173">
    <property type="entry name" value="NrdR-like_N"/>
</dbReference>
<name>A0ABR8P3J2_9GAMM</name>
<dbReference type="RefSeq" id="WP_191595907.1">
    <property type="nucleotide sequence ID" value="NZ_JACYFC010000006.1"/>
</dbReference>
<evidence type="ECO:0000256" key="3">
    <source>
        <dbReference type="ARBA" id="ARBA00022771"/>
    </source>
</evidence>